<keyword evidence="4 5" id="KW-0472">Membrane</keyword>
<evidence type="ECO:0000313" key="7">
    <source>
        <dbReference type="Proteomes" id="UP000663856"/>
    </source>
</evidence>
<comment type="subcellular location">
    <subcellularLocation>
        <location evidence="1">Membrane</location>
    </subcellularLocation>
</comment>
<sequence>MTANTFNPYSFPTFDTIFCKLVNYCLLTSTRITYWLSSLIAIERLYVVVFLSGRWLKNPYIARRISFAIVATIFLLSAYELAFIKSEISGGDGSVAVCVMIFPVDDPTWKDLHNSVVIIDSLTPFLIDLISTIDIICIVTKKKMNANAPSVSVSMIKVIAVKDRRFPNVQQTLPTEQAGLNGVGLVAENDQISPKVVTVSAGYIRLITAARSWYSHIHISNHRCALKRHQQRGRRWPLCFGTLSLPWNKNRMKIGGFPGQVTGSQQ</sequence>
<organism evidence="6 7">
    <name type="scientific">Rotaria magnacalcarata</name>
    <dbReference type="NCBI Taxonomy" id="392030"/>
    <lineage>
        <taxon>Eukaryota</taxon>
        <taxon>Metazoa</taxon>
        <taxon>Spiralia</taxon>
        <taxon>Gnathifera</taxon>
        <taxon>Rotifera</taxon>
        <taxon>Eurotatoria</taxon>
        <taxon>Bdelloidea</taxon>
        <taxon>Philodinida</taxon>
        <taxon>Philodinidae</taxon>
        <taxon>Rotaria</taxon>
    </lineage>
</organism>
<keyword evidence="2 5" id="KW-0812">Transmembrane</keyword>
<keyword evidence="3 5" id="KW-1133">Transmembrane helix</keyword>
<dbReference type="AlphaFoldDB" id="A0A816Z9C2"/>
<evidence type="ECO:0000256" key="1">
    <source>
        <dbReference type="ARBA" id="ARBA00004370"/>
    </source>
</evidence>
<evidence type="ECO:0000256" key="2">
    <source>
        <dbReference type="ARBA" id="ARBA00022692"/>
    </source>
</evidence>
<evidence type="ECO:0000256" key="3">
    <source>
        <dbReference type="ARBA" id="ARBA00022989"/>
    </source>
</evidence>
<feature type="transmembrane region" description="Helical" evidence="5">
    <location>
        <begin position="32"/>
        <end position="53"/>
    </location>
</feature>
<name>A0A816Z9C2_9BILA</name>
<reference evidence="6" key="1">
    <citation type="submission" date="2021-02" db="EMBL/GenBank/DDBJ databases">
        <authorList>
            <person name="Nowell W R."/>
        </authorList>
    </citation>
    <scope>NUCLEOTIDE SEQUENCE</scope>
</reference>
<dbReference type="Gene3D" id="1.20.1070.10">
    <property type="entry name" value="Rhodopsin 7-helix transmembrane proteins"/>
    <property type="match status" value="1"/>
</dbReference>
<comment type="caution">
    <text evidence="6">The sequence shown here is derived from an EMBL/GenBank/DDBJ whole genome shotgun (WGS) entry which is preliminary data.</text>
</comment>
<dbReference type="InterPro" id="IPR000276">
    <property type="entry name" value="GPCR_Rhodpsn"/>
</dbReference>
<proteinExistence type="predicted"/>
<feature type="transmembrane region" description="Helical" evidence="5">
    <location>
        <begin position="116"/>
        <end position="139"/>
    </location>
</feature>
<evidence type="ECO:0000256" key="4">
    <source>
        <dbReference type="ARBA" id="ARBA00023136"/>
    </source>
</evidence>
<gene>
    <name evidence="6" type="ORF">WKI299_LOCUS34374</name>
</gene>
<dbReference type="Proteomes" id="UP000663856">
    <property type="component" value="Unassembled WGS sequence"/>
</dbReference>
<dbReference type="GO" id="GO:0004930">
    <property type="term" value="F:G protein-coupled receptor activity"/>
    <property type="evidence" value="ECO:0007669"/>
    <property type="project" value="InterPro"/>
</dbReference>
<feature type="transmembrane region" description="Helical" evidence="5">
    <location>
        <begin position="65"/>
        <end position="84"/>
    </location>
</feature>
<dbReference type="GO" id="GO:0016020">
    <property type="term" value="C:membrane"/>
    <property type="evidence" value="ECO:0007669"/>
    <property type="project" value="UniProtKB-SubCell"/>
</dbReference>
<evidence type="ECO:0000313" key="6">
    <source>
        <dbReference type="EMBL" id="CAF2198648.1"/>
    </source>
</evidence>
<evidence type="ECO:0000256" key="5">
    <source>
        <dbReference type="SAM" id="Phobius"/>
    </source>
</evidence>
<protein>
    <submittedName>
        <fullName evidence="6">Uncharacterized protein</fullName>
    </submittedName>
</protein>
<dbReference type="Pfam" id="PF00001">
    <property type="entry name" value="7tm_1"/>
    <property type="match status" value="1"/>
</dbReference>
<dbReference type="SUPFAM" id="SSF81321">
    <property type="entry name" value="Family A G protein-coupled receptor-like"/>
    <property type="match status" value="1"/>
</dbReference>
<dbReference type="EMBL" id="CAJNRF010016410">
    <property type="protein sequence ID" value="CAF2198648.1"/>
    <property type="molecule type" value="Genomic_DNA"/>
</dbReference>
<accession>A0A816Z9C2</accession>